<keyword evidence="3" id="KW-1185">Reference proteome</keyword>
<sequence length="112" mass="11939">MGNQGNPFYSRVTDDIDAVRCKNMTTCSPMSGNAKTTKQFVVLQYANQSAELYGIDISPARCLWRRPASASSACVVCSGTFIGKNRETGEGPVQAHAAQCEAGPEAPHWGLG</sequence>
<name>A0A5S4ER57_9PROT</name>
<gene>
    <name evidence="2" type="ORF">ACCUM_2610</name>
</gene>
<dbReference type="Proteomes" id="UP000306324">
    <property type="component" value="Unassembled WGS sequence"/>
</dbReference>
<organism evidence="2 3">
    <name type="scientific">Candidatus Accumulibacter phosphatis</name>
    <dbReference type="NCBI Taxonomy" id="327160"/>
    <lineage>
        <taxon>Bacteria</taxon>
        <taxon>Pseudomonadati</taxon>
        <taxon>Pseudomonadota</taxon>
        <taxon>Betaproteobacteria</taxon>
        <taxon>Candidatus Accumulibacter</taxon>
    </lineage>
</organism>
<evidence type="ECO:0000313" key="2">
    <source>
        <dbReference type="EMBL" id="TMQ77892.1"/>
    </source>
</evidence>
<comment type="caution">
    <text evidence="2">The sequence shown here is derived from an EMBL/GenBank/DDBJ whole genome shotgun (WGS) entry which is preliminary data.</text>
</comment>
<reference evidence="2 3" key="1">
    <citation type="submission" date="2019-04" db="EMBL/GenBank/DDBJ databases">
        <title>A novel phosphate-accumulating bacterium identified in bioreactor for phosphate removal from wastewater.</title>
        <authorList>
            <person name="Kotlyarov R.Y."/>
            <person name="Beletsky A.V."/>
            <person name="Kallistova A.Y."/>
            <person name="Dorofeev A.G."/>
            <person name="Nikolaev Y.Y."/>
            <person name="Pimenov N.V."/>
            <person name="Ravin N.V."/>
            <person name="Mardanov A.V."/>
        </authorList>
    </citation>
    <scope>NUCLEOTIDE SEQUENCE [LARGE SCALE GENOMIC DNA]</scope>
    <source>
        <strain evidence="2 3">Bin19</strain>
    </source>
</reference>
<proteinExistence type="predicted"/>
<accession>A0A5S4ER57</accession>
<feature type="region of interest" description="Disordered" evidence="1">
    <location>
        <begin position="92"/>
        <end position="112"/>
    </location>
</feature>
<dbReference type="EMBL" id="SWAD01000016">
    <property type="protein sequence ID" value="TMQ77892.1"/>
    <property type="molecule type" value="Genomic_DNA"/>
</dbReference>
<evidence type="ECO:0000313" key="3">
    <source>
        <dbReference type="Proteomes" id="UP000306324"/>
    </source>
</evidence>
<dbReference type="AlphaFoldDB" id="A0A5S4ER57"/>
<evidence type="ECO:0000256" key="1">
    <source>
        <dbReference type="SAM" id="MobiDB-lite"/>
    </source>
</evidence>
<protein>
    <submittedName>
        <fullName evidence="2">Uncharacterized protein</fullName>
    </submittedName>
</protein>